<reference evidence="2 3" key="1">
    <citation type="submission" date="2016-10" db="EMBL/GenBank/DDBJ databases">
        <authorList>
            <person name="de Groot N.N."/>
        </authorList>
    </citation>
    <scope>NUCLEOTIDE SEQUENCE [LARGE SCALE GENOMIC DNA]</scope>
    <source>
        <strain evidence="2 3">CGMCC 1.7659</strain>
    </source>
</reference>
<name>A0A1I4WKB3_9GAMM</name>
<proteinExistence type="predicted"/>
<dbReference type="RefSeq" id="WP_092405811.1">
    <property type="nucleotide sequence ID" value="NZ_FOVF01000005.1"/>
</dbReference>
<dbReference type="AlphaFoldDB" id="A0A1I4WKB3"/>
<evidence type="ECO:0000313" key="3">
    <source>
        <dbReference type="Proteomes" id="UP000198575"/>
    </source>
</evidence>
<evidence type="ECO:0000313" key="2">
    <source>
        <dbReference type="EMBL" id="SFN14284.1"/>
    </source>
</evidence>
<accession>A0A1I4WKB3</accession>
<feature type="chain" id="PRO_5011601386" description="Polymorphic outer membrane protein repeat-containing protein" evidence="1">
    <location>
        <begin position="22"/>
        <end position="485"/>
    </location>
</feature>
<protein>
    <recommendedName>
        <fullName evidence="4">Polymorphic outer membrane protein repeat-containing protein</fullName>
    </recommendedName>
</protein>
<dbReference type="SUPFAM" id="SSF51126">
    <property type="entry name" value="Pectin lyase-like"/>
    <property type="match status" value="1"/>
</dbReference>
<evidence type="ECO:0008006" key="4">
    <source>
        <dbReference type="Google" id="ProtNLM"/>
    </source>
</evidence>
<keyword evidence="3" id="KW-1185">Reference proteome</keyword>
<dbReference type="Proteomes" id="UP000198575">
    <property type="component" value="Unassembled WGS sequence"/>
</dbReference>
<organism evidence="2 3">
    <name type="scientific">Dokdonella immobilis</name>
    <dbReference type="NCBI Taxonomy" id="578942"/>
    <lineage>
        <taxon>Bacteria</taxon>
        <taxon>Pseudomonadati</taxon>
        <taxon>Pseudomonadota</taxon>
        <taxon>Gammaproteobacteria</taxon>
        <taxon>Lysobacterales</taxon>
        <taxon>Rhodanobacteraceae</taxon>
        <taxon>Dokdonella</taxon>
    </lineage>
</organism>
<keyword evidence="1" id="KW-0732">Signal</keyword>
<dbReference type="OrthoDB" id="5956938at2"/>
<gene>
    <name evidence="2" type="ORF">SAMN05216289_105125</name>
</gene>
<dbReference type="InterPro" id="IPR059226">
    <property type="entry name" value="Choice_anch_Q_dom"/>
</dbReference>
<feature type="signal peptide" evidence="1">
    <location>
        <begin position="1"/>
        <end position="21"/>
    </location>
</feature>
<dbReference type="InterPro" id="IPR011050">
    <property type="entry name" value="Pectin_lyase_fold/virulence"/>
</dbReference>
<sequence length="485" mass="49494">MRRFCPWPVVLAFTLPLLSHAATFSVTSTADSGAGSLRQALIDAGTDTTYPRLIQFNAPFPVGGVIELQTTLPTWSNDILKIEGNGRAPVLDGRNAVRILTVAAGTREITLRGLTFQRGRTTTGVGGCLWYSSPATGTDLLVYESRFEGCKAVANQGNAYGGAIAWFSAGSTTFIDNSIFEGNSIGVVGNSNRRDMFGGAVALNGQRVKITSTRFSDNVAERVGGVVQGLGGAAYAATTSLVLLKNVEFESNRVIDADADGVLSAGGAAVVACLESECLLDITNVGFIDNNVSGETIGGGALVSQGGRLAMLNVSFSGNRANDGAGGALFALAPGGLGARHLSFTGNQAAIGANLALSGVEVTEWAWSLFGPTAAGSGTSCALESIVLTGPTSANLFESTCDVLSASGGSVGPTGSLALDRSAFPATLAPAYGSPAIDPALGQELCITNDARGMPRPQDGDGDGIALCDVGAYEAPVRIFANGFD</sequence>
<dbReference type="EMBL" id="FOVF01000005">
    <property type="protein sequence ID" value="SFN14284.1"/>
    <property type="molecule type" value="Genomic_DNA"/>
</dbReference>
<evidence type="ECO:0000256" key="1">
    <source>
        <dbReference type="SAM" id="SignalP"/>
    </source>
</evidence>
<dbReference type="STRING" id="578942.SAMN05216289_105125"/>
<dbReference type="NCBIfam" id="NF041518">
    <property type="entry name" value="choice_anch_Q"/>
    <property type="match status" value="1"/>
</dbReference>